<keyword evidence="5" id="KW-0460">Magnesium</keyword>
<feature type="binding site" evidence="5">
    <location>
        <position position="121"/>
    </location>
    <ligand>
        <name>Mg(2+)</name>
        <dbReference type="ChEBI" id="CHEBI:18420"/>
    </ligand>
</feature>
<dbReference type="GO" id="GO:0000287">
    <property type="term" value="F:magnesium ion binding"/>
    <property type="evidence" value="ECO:0007669"/>
    <property type="project" value="UniProtKB-UniRule"/>
</dbReference>
<dbReference type="Pfam" id="PF01850">
    <property type="entry name" value="PIN"/>
    <property type="match status" value="1"/>
</dbReference>
<organism evidence="7 8">
    <name type="scientific">Geoglobus ahangari</name>
    <dbReference type="NCBI Taxonomy" id="113653"/>
    <lineage>
        <taxon>Archaea</taxon>
        <taxon>Methanobacteriati</taxon>
        <taxon>Methanobacteriota</taxon>
        <taxon>Archaeoglobi</taxon>
        <taxon>Archaeoglobales</taxon>
        <taxon>Archaeoglobaceae</taxon>
        <taxon>Geoglobus</taxon>
    </lineage>
</organism>
<keyword evidence="4 5" id="KW-0378">Hydrolase</keyword>
<evidence type="ECO:0000256" key="4">
    <source>
        <dbReference type="ARBA" id="ARBA00022801"/>
    </source>
</evidence>
<dbReference type="GeneID" id="24802879"/>
<evidence type="ECO:0000313" key="7">
    <source>
        <dbReference type="EMBL" id="AKG92353.1"/>
    </source>
</evidence>
<dbReference type="PANTHER" id="PTHR39677">
    <property type="entry name" value="RIBONUCLEASE VAPC6"/>
    <property type="match status" value="1"/>
</dbReference>
<evidence type="ECO:0000256" key="2">
    <source>
        <dbReference type="ARBA" id="ARBA00022722"/>
    </source>
</evidence>
<dbReference type="GO" id="GO:0090729">
    <property type="term" value="F:toxin activity"/>
    <property type="evidence" value="ECO:0007669"/>
    <property type="project" value="UniProtKB-KW"/>
</dbReference>
<dbReference type="KEGG" id="gah:GAH_00293"/>
<name>A0A0F7IGH5_9EURY</name>
<dbReference type="RefSeq" id="WP_052747714.1">
    <property type="nucleotide sequence ID" value="NZ_CP011267.1"/>
</dbReference>
<dbReference type="PANTHER" id="PTHR39677:SF4">
    <property type="entry name" value="RIBONUCLEASE VAPC6"/>
    <property type="match status" value="1"/>
</dbReference>
<dbReference type="CDD" id="cd18677">
    <property type="entry name" value="PIN_MjVapC2-VapC6_like"/>
    <property type="match status" value="1"/>
</dbReference>
<gene>
    <name evidence="5" type="primary">vapC</name>
    <name evidence="7" type="ORF">GAH_00293</name>
</gene>
<dbReference type="SMART" id="SM00670">
    <property type="entry name" value="PINc"/>
    <property type="match status" value="1"/>
</dbReference>
<dbReference type="SUPFAM" id="SSF88723">
    <property type="entry name" value="PIN domain-like"/>
    <property type="match status" value="1"/>
</dbReference>
<keyword evidence="8" id="KW-1185">Reference proteome</keyword>
<dbReference type="InParanoid" id="A0A0F7IGH5"/>
<dbReference type="InterPro" id="IPR022907">
    <property type="entry name" value="VapC_family"/>
</dbReference>
<keyword evidence="2 5" id="KW-0540">Nuclease</keyword>
<evidence type="ECO:0000256" key="5">
    <source>
        <dbReference type="HAMAP-Rule" id="MF_00265"/>
    </source>
</evidence>
<sequence>MKVFIDTSVLIRHYYGVDKSIRLLNFALNENDAVISPNVIEETFFKLLYIETERLFGKTGKYAVKDRFLKHREKFRSVEKYIVGFIIENVESGIIELLNVNSEILRKSVEIGFNYGLLPNDALIAAACKHYGIKKIATFDDDFRKVDFLEIITLHE</sequence>
<comment type="cofactor">
    <cofactor evidence="5">
        <name>Mg(2+)</name>
        <dbReference type="ChEBI" id="CHEBI:18420"/>
    </cofactor>
</comment>
<evidence type="ECO:0000256" key="3">
    <source>
        <dbReference type="ARBA" id="ARBA00022723"/>
    </source>
</evidence>
<dbReference type="HOGENOM" id="CLU_134210_1_1_2"/>
<evidence type="ECO:0000259" key="6">
    <source>
        <dbReference type="SMART" id="SM00670"/>
    </source>
</evidence>
<dbReference type="EMBL" id="CP011267">
    <property type="protein sequence ID" value="AKG92353.1"/>
    <property type="molecule type" value="Genomic_DNA"/>
</dbReference>
<accession>A0A0F7IGH5</accession>
<comment type="function">
    <text evidence="5">Toxic component of a toxin-antitoxin (TA) system. An RNase.</text>
</comment>
<evidence type="ECO:0000256" key="1">
    <source>
        <dbReference type="ARBA" id="ARBA00022649"/>
    </source>
</evidence>
<dbReference type="GO" id="GO:0004540">
    <property type="term" value="F:RNA nuclease activity"/>
    <property type="evidence" value="ECO:0007669"/>
    <property type="project" value="InterPro"/>
</dbReference>
<dbReference type="EC" id="3.1.-.-" evidence="5"/>
<comment type="similarity">
    <text evidence="5">Belongs to the PINc/VapC protein family.</text>
</comment>
<keyword evidence="3 5" id="KW-0479">Metal-binding</keyword>
<protein>
    <recommendedName>
        <fullName evidence="5">Ribonuclease VapC</fullName>
        <shortName evidence="5">RNase VapC</shortName>
        <ecNumber evidence="5">3.1.-.-</ecNumber>
    </recommendedName>
    <alternativeName>
        <fullName evidence="5">Putative toxin VapC</fullName>
    </alternativeName>
</protein>
<dbReference type="Proteomes" id="UP000034723">
    <property type="component" value="Chromosome"/>
</dbReference>
<dbReference type="InterPro" id="IPR029060">
    <property type="entry name" value="PIN-like_dom_sf"/>
</dbReference>
<dbReference type="GO" id="GO:0016787">
    <property type="term" value="F:hydrolase activity"/>
    <property type="evidence" value="ECO:0007669"/>
    <property type="project" value="UniProtKB-KW"/>
</dbReference>
<dbReference type="AlphaFoldDB" id="A0A0F7IGH5"/>
<reference evidence="7 8" key="1">
    <citation type="submission" date="2015-04" db="EMBL/GenBank/DDBJ databases">
        <title>The complete genome sequence of the hyperthermophilic, obligate iron-reducing archaeon Geoglobus ahangari strain 234T.</title>
        <authorList>
            <person name="Manzella M.P."/>
            <person name="Holmes D.E."/>
            <person name="Rocheleau J.M."/>
            <person name="Chung A."/>
            <person name="Reguera G."/>
            <person name="Kashefi K."/>
        </authorList>
    </citation>
    <scope>NUCLEOTIDE SEQUENCE [LARGE SCALE GENOMIC DNA]</scope>
    <source>
        <strain evidence="7 8">234</strain>
    </source>
</reference>
<feature type="domain" description="PIN" evidence="6">
    <location>
        <begin position="1"/>
        <end position="145"/>
    </location>
</feature>
<keyword evidence="1 5" id="KW-1277">Toxin-antitoxin system</keyword>
<proteinExistence type="inferred from homology"/>
<evidence type="ECO:0000313" key="8">
    <source>
        <dbReference type="Proteomes" id="UP000034723"/>
    </source>
</evidence>
<dbReference type="OrthoDB" id="51439at2157"/>
<feature type="binding site" evidence="5">
    <location>
        <position position="6"/>
    </location>
    <ligand>
        <name>Mg(2+)</name>
        <dbReference type="ChEBI" id="CHEBI:18420"/>
    </ligand>
</feature>
<dbReference type="InterPro" id="IPR002716">
    <property type="entry name" value="PIN_dom"/>
</dbReference>
<keyword evidence="5" id="KW-0800">Toxin</keyword>
<dbReference type="Gene3D" id="3.40.50.1010">
    <property type="entry name" value="5'-nuclease"/>
    <property type="match status" value="1"/>
</dbReference>
<dbReference type="HAMAP" id="MF_00265">
    <property type="entry name" value="VapC_Nob1"/>
    <property type="match status" value="1"/>
</dbReference>